<evidence type="ECO:0000313" key="2">
    <source>
        <dbReference type="Proteomes" id="UP001275436"/>
    </source>
</evidence>
<dbReference type="EMBL" id="BSKO01000001">
    <property type="protein sequence ID" value="GLO64720.1"/>
    <property type="molecule type" value="Genomic_DNA"/>
</dbReference>
<sequence length="195" mass="22328">MKITKQSLYDFVEKKVSGKQEDLTNEIDSYMELNIKTHLENELSGINHFAKKLTKLADELETTMENVNDYESWSRKSRVRDLRYVSKIKNDIIGEETHKIKQAILNNSNYSKYNADKLIDKAKKDLKEVVSKKENLFTLKRELDSTIKSSTTGKQAYDALIKLGIDMEDFEGAESQLPAIQKLSVDPCLVNGNCN</sequence>
<dbReference type="Proteomes" id="UP001275436">
    <property type="component" value="Unassembled WGS sequence"/>
</dbReference>
<keyword evidence="2" id="KW-1185">Reference proteome</keyword>
<organism evidence="1 2">
    <name type="scientific">Oceanobacillus kimchii</name>
    <dbReference type="NCBI Taxonomy" id="746691"/>
    <lineage>
        <taxon>Bacteria</taxon>
        <taxon>Bacillati</taxon>
        <taxon>Bacillota</taxon>
        <taxon>Bacilli</taxon>
        <taxon>Bacillales</taxon>
        <taxon>Bacillaceae</taxon>
        <taxon>Oceanobacillus</taxon>
    </lineage>
</organism>
<reference evidence="1 2" key="1">
    <citation type="submission" date="2023-02" db="EMBL/GenBank/DDBJ databases">
        <title>Oceanobacillus kimchii IFOP_LL358 isolated form Alexandrium catenella lab strain.</title>
        <authorList>
            <person name="Gajardo G."/>
            <person name="Ueki S."/>
            <person name="Maruyama F."/>
        </authorList>
    </citation>
    <scope>NUCLEOTIDE SEQUENCE [LARGE SCALE GENOMIC DNA]</scope>
    <source>
        <strain evidence="1 2">IFOP_LL358</strain>
    </source>
</reference>
<gene>
    <name evidence="1" type="ORF">MACH08_05040</name>
</gene>
<evidence type="ECO:0000313" key="1">
    <source>
        <dbReference type="EMBL" id="GLO64720.1"/>
    </source>
</evidence>
<proteinExistence type="predicted"/>
<name>A0ABQ5THW2_9BACI</name>
<dbReference type="RefSeq" id="WP_317957656.1">
    <property type="nucleotide sequence ID" value="NZ_BSKO01000001.1"/>
</dbReference>
<accession>A0ABQ5THW2</accession>
<protein>
    <submittedName>
        <fullName evidence="1">Uncharacterized protein</fullName>
    </submittedName>
</protein>
<comment type="caution">
    <text evidence="1">The sequence shown here is derived from an EMBL/GenBank/DDBJ whole genome shotgun (WGS) entry which is preliminary data.</text>
</comment>